<organism evidence="4 6">
    <name type="scientific">Didymodactylos carnosus</name>
    <dbReference type="NCBI Taxonomy" id="1234261"/>
    <lineage>
        <taxon>Eukaryota</taxon>
        <taxon>Metazoa</taxon>
        <taxon>Spiralia</taxon>
        <taxon>Gnathifera</taxon>
        <taxon>Rotifera</taxon>
        <taxon>Eurotatoria</taxon>
        <taxon>Bdelloidea</taxon>
        <taxon>Philodinida</taxon>
        <taxon>Philodinidae</taxon>
        <taxon>Didymodactylos</taxon>
    </lineage>
</organism>
<dbReference type="SMART" id="SM00248">
    <property type="entry name" value="ANK"/>
    <property type="match status" value="5"/>
</dbReference>
<dbReference type="PANTHER" id="PTHR24188">
    <property type="entry name" value="ANKYRIN REPEAT PROTEIN"/>
    <property type="match status" value="1"/>
</dbReference>
<keyword evidence="3" id="KW-0802">TPR repeat</keyword>
<evidence type="ECO:0000256" key="3">
    <source>
        <dbReference type="PROSITE-ProRule" id="PRU00339"/>
    </source>
</evidence>
<accession>A0A815HZ53</accession>
<comment type="caution">
    <text evidence="4">The sequence shown here is derived from an EMBL/GenBank/DDBJ whole genome shotgun (WGS) entry which is preliminary data.</text>
</comment>
<dbReference type="AlphaFoldDB" id="A0A815HZ53"/>
<proteinExistence type="predicted"/>
<dbReference type="InterPro" id="IPR019734">
    <property type="entry name" value="TPR_rpt"/>
</dbReference>
<keyword evidence="1" id="KW-0677">Repeat</keyword>
<dbReference type="EMBL" id="CAJNOQ010015318">
    <property type="protein sequence ID" value="CAF1359080.1"/>
    <property type="molecule type" value="Genomic_DNA"/>
</dbReference>
<name>A0A815HZ53_9BILA</name>
<evidence type="ECO:0000313" key="4">
    <source>
        <dbReference type="EMBL" id="CAF1359080.1"/>
    </source>
</evidence>
<dbReference type="SUPFAM" id="SSF48403">
    <property type="entry name" value="Ankyrin repeat"/>
    <property type="match status" value="1"/>
</dbReference>
<evidence type="ECO:0000256" key="2">
    <source>
        <dbReference type="ARBA" id="ARBA00023043"/>
    </source>
</evidence>
<dbReference type="InterPro" id="IPR036770">
    <property type="entry name" value="Ankyrin_rpt-contain_sf"/>
</dbReference>
<dbReference type="SMART" id="SM00028">
    <property type="entry name" value="TPR"/>
    <property type="match status" value="3"/>
</dbReference>
<dbReference type="InterPro" id="IPR002110">
    <property type="entry name" value="Ankyrin_rpt"/>
</dbReference>
<keyword evidence="6" id="KW-1185">Reference proteome</keyword>
<dbReference type="SUPFAM" id="SSF48452">
    <property type="entry name" value="TPR-like"/>
    <property type="match status" value="1"/>
</dbReference>
<dbReference type="PROSITE" id="PS50005">
    <property type="entry name" value="TPR"/>
    <property type="match status" value="2"/>
</dbReference>
<dbReference type="OrthoDB" id="20727at2759"/>
<evidence type="ECO:0000256" key="1">
    <source>
        <dbReference type="ARBA" id="ARBA00022737"/>
    </source>
</evidence>
<dbReference type="Pfam" id="PF13857">
    <property type="entry name" value="Ank_5"/>
    <property type="match status" value="1"/>
</dbReference>
<keyword evidence="2" id="KW-0040">ANK repeat</keyword>
<dbReference type="EMBL" id="CAJOBC010068949">
    <property type="protein sequence ID" value="CAF4235943.1"/>
    <property type="molecule type" value="Genomic_DNA"/>
</dbReference>
<gene>
    <name evidence="4" type="ORF">GPM918_LOCUS31288</name>
    <name evidence="5" type="ORF">SRO942_LOCUS31926</name>
</gene>
<protein>
    <submittedName>
        <fullName evidence="4">Uncharacterized protein</fullName>
    </submittedName>
</protein>
<dbReference type="Proteomes" id="UP000681722">
    <property type="component" value="Unassembled WGS sequence"/>
</dbReference>
<dbReference type="Pfam" id="PF13424">
    <property type="entry name" value="TPR_12"/>
    <property type="match status" value="1"/>
</dbReference>
<feature type="repeat" description="TPR" evidence="3">
    <location>
        <begin position="430"/>
        <end position="463"/>
    </location>
</feature>
<dbReference type="Proteomes" id="UP000663829">
    <property type="component" value="Unassembled WGS sequence"/>
</dbReference>
<dbReference type="PANTHER" id="PTHR24188:SF29">
    <property type="entry name" value="GH09064P"/>
    <property type="match status" value="1"/>
</dbReference>
<evidence type="ECO:0000313" key="5">
    <source>
        <dbReference type="EMBL" id="CAF4235943.1"/>
    </source>
</evidence>
<dbReference type="Pfam" id="PF12796">
    <property type="entry name" value="Ank_2"/>
    <property type="match status" value="1"/>
</dbReference>
<evidence type="ECO:0000313" key="6">
    <source>
        <dbReference type="Proteomes" id="UP000663829"/>
    </source>
</evidence>
<dbReference type="Gene3D" id="1.25.40.20">
    <property type="entry name" value="Ankyrin repeat-containing domain"/>
    <property type="match status" value="1"/>
</dbReference>
<sequence length="525" mass="59318">MAFTASFDTSKVIAAACCQQQPPIISCKSHEGELPNQQETTTTNGQFPFLSMTTDAIQVKTSLLLESDGNLPQCLPYEKKKTIEEKRYDDSVVGRLLLIPSDYRKIIEYIERGNFEALKKTIEHHHAEVIKMRNRFEQTILHVAVRLNLAYIWIRLFLMRGVDPTAKDEDGLTAAHYVCEKDDVEMLKALLLPFHAKVKSFQDNVANDMHNRCVEALSITDNCGLTPFMLSCSRKAVKCVEYLHEHHPAKDIDLTNGETCLHYAVALNDLKFVQYLVQICGVRVNAGSEHRPSPLDIAMYRGHNDIVEFLIKNNGQTRFSIQRVVSKRKNSCDLDLNIEALTLHSSEDTAILQPKSSRTQDYILPMESDNHPTAKRQKTSDEFNKEVAHLFLQASLCSAKDDLDGALNYYNDVLSLLLGSSDEGPHPELAKAYNSIGLIYHRKGDFATALVNYLKELEIVSKSNNHSVTASCYGNIGLIYAIQHNSRDAVENFEKALLISRSNPQKNQTEIKRLEKYIGDISKRQ</sequence>
<dbReference type="InterPro" id="IPR011990">
    <property type="entry name" value="TPR-like_helical_dom_sf"/>
</dbReference>
<feature type="repeat" description="TPR" evidence="3">
    <location>
        <begin position="470"/>
        <end position="503"/>
    </location>
</feature>
<dbReference type="Gene3D" id="1.25.40.10">
    <property type="entry name" value="Tetratricopeptide repeat domain"/>
    <property type="match status" value="1"/>
</dbReference>
<reference evidence="4" key="1">
    <citation type="submission" date="2021-02" db="EMBL/GenBank/DDBJ databases">
        <authorList>
            <person name="Nowell W R."/>
        </authorList>
    </citation>
    <scope>NUCLEOTIDE SEQUENCE</scope>
</reference>